<gene>
    <name evidence="2" type="ORF">ICL16_09495</name>
</gene>
<dbReference type="SUPFAM" id="SSF55729">
    <property type="entry name" value="Acyl-CoA N-acyltransferases (Nat)"/>
    <property type="match status" value="1"/>
</dbReference>
<dbReference type="RefSeq" id="WP_190826677.1">
    <property type="nucleotide sequence ID" value="NZ_CAWPPI010000036.1"/>
</dbReference>
<sequence>MKTVFLHAKDDIEAFLRRNTYLHLYYLGDLDDFFWQYTTWYALEENQKIKQLVLLYCATSLPVLLGFSEEPTDLMKLLQSIIHLLPKQFYAHLSGDVATVFANDYQIQSHGLHYKMALTDTSPLQTIDTSNVVPLSVSDVNDLNELYRVSYPGNWFEPRMLNTGYYYGIRDGATIISVAGVHVYSAHYKVAALGNITTHPLFRGKGLAKLVCAKLCQALLQTVDHIGLNVKADNTTAISCYRKLGFEIVAAYEEYSLLLKRSALLS</sequence>
<dbReference type="InterPro" id="IPR013653">
    <property type="entry name" value="GCN5-like_dom"/>
</dbReference>
<dbReference type="CDD" id="cd04301">
    <property type="entry name" value="NAT_SF"/>
    <property type="match status" value="1"/>
</dbReference>
<proteinExistence type="predicted"/>
<dbReference type="InterPro" id="IPR016181">
    <property type="entry name" value="Acyl_CoA_acyltransferase"/>
</dbReference>
<dbReference type="Pfam" id="PF08445">
    <property type="entry name" value="FR47"/>
    <property type="match status" value="1"/>
</dbReference>
<keyword evidence="3" id="KW-1185">Reference proteome</keyword>
<dbReference type="PROSITE" id="PS51186">
    <property type="entry name" value="GNAT"/>
    <property type="match status" value="1"/>
</dbReference>
<evidence type="ECO:0000259" key="1">
    <source>
        <dbReference type="PROSITE" id="PS51186"/>
    </source>
</evidence>
<organism evidence="2 3">
    <name type="scientific">Iningainema tapete BLCC-T55</name>
    <dbReference type="NCBI Taxonomy" id="2748662"/>
    <lineage>
        <taxon>Bacteria</taxon>
        <taxon>Bacillati</taxon>
        <taxon>Cyanobacteriota</taxon>
        <taxon>Cyanophyceae</taxon>
        <taxon>Nostocales</taxon>
        <taxon>Scytonemataceae</taxon>
        <taxon>Iningainema tapete</taxon>
    </lineage>
</organism>
<accession>A0A8J6XGV9</accession>
<dbReference type="Gene3D" id="3.40.630.30">
    <property type="match status" value="1"/>
</dbReference>
<dbReference type="InterPro" id="IPR000182">
    <property type="entry name" value="GNAT_dom"/>
</dbReference>
<dbReference type="AlphaFoldDB" id="A0A8J6XGV9"/>
<dbReference type="Proteomes" id="UP000629098">
    <property type="component" value="Unassembled WGS sequence"/>
</dbReference>
<dbReference type="GO" id="GO:0016747">
    <property type="term" value="F:acyltransferase activity, transferring groups other than amino-acyl groups"/>
    <property type="evidence" value="ECO:0007669"/>
    <property type="project" value="InterPro"/>
</dbReference>
<protein>
    <submittedName>
        <fullName evidence="2">GNAT family N-acetyltransferase</fullName>
    </submittedName>
</protein>
<dbReference type="EMBL" id="JACXAE010000036">
    <property type="protein sequence ID" value="MBD2772302.1"/>
    <property type="molecule type" value="Genomic_DNA"/>
</dbReference>
<evidence type="ECO:0000313" key="2">
    <source>
        <dbReference type="EMBL" id="MBD2772302.1"/>
    </source>
</evidence>
<feature type="domain" description="N-acetyltransferase" evidence="1">
    <location>
        <begin position="130"/>
        <end position="264"/>
    </location>
</feature>
<reference evidence="2" key="1">
    <citation type="submission" date="2020-09" db="EMBL/GenBank/DDBJ databases">
        <title>Iningainema tapete sp. nov. (Scytonemataceae, Cyanobacteria) from greenhouses in central Florida (USA) produces two types of nodularin with biosynthetic potential for microcystin-LR and anabaenopeptins.</title>
        <authorList>
            <person name="Berthold D.E."/>
            <person name="Lefler F.W."/>
            <person name="Huang I.-S."/>
            <person name="Abdulla H."/>
            <person name="Zimba P.V."/>
            <person name="Laughinghouse H.D. IV."/>
        </authorList>
    </citation>
    <scope>NUCLEOTIDE SEQUENCE</scope>
    <source>
        <strain evidence="2">BLCCT55</strain>
    </source>
</reference>
<name>A0A8J6XGV9_9CYAN</name>
<comment type="caution">
    <text evidence="2">The sequence shown here is derived from an EMBL/GenBank/DDBJ whole genome shotgun (WGS) entry which is preliminary data.</text>
</comment>
<evidence type="ECO:0000313" key="3">
    <source>
        <dbReference type="Proteomes" id="UP000629098"/>
    </source>
</evidence>